<dbReference type="EMBL" id="JBGBPQ010000011">
    <property type="protein sequence ID" value="KAL1515600.1"/>
    <property type="molecule type" value="Genomic_DNA"/>
</dbReference>
<dbReference type="CDD" id="cd00167">
    <property type="entry name" value="SANT"/>
    <property type="match status" value="2"/>
</dbReference>
<dbReference type="GO" id="GO:0000978">
    <property type="term" value="F:RNA polymerase II cis-regulatory region sequence-specific DNA binding"/>
    <property type="evidence" value="ECO:0007669"/>
    <property type="project" value="TreeGrafter"/>
</dbReference>
<evidence type="ECO:0000256" key="1">
    <source>
        <dbReference type="SAM" id="MobiDB-lite"/>
    </source>
</evidence>
<protein>
    <submittedName>
        <fullName evidence="4">Uncharacterized protein</fullName>
    </submittedName>
</protein>
<dbReference type="InterPro" id="IPR001005">
    <property type="entry name" value="SANT/Myb"/>
</dbReference>
<accession>A0AB34JA19</accession>
<dbReference type="Gene3D" id="1.10.10.60">
    <property type="entry name" value="Homeodomain-like"/>
    <property type="match status" value="2"/>
</dbReference>
<dbReference type="PANTHER" id="PTHR45614">
    <property type="entry name" value="MYB PROTEIN-RELATED"/>
    <property type="match status" value="1"/>
</dbReference>
<evidence type="ECO:0000313" key="4">
    <source>
        <dbReference type="EMBL" id="KAL1515600.1"/>
    </source>
</evidence>
<dbReference type="PANTHER" id="PTHR45614:SF241">
    <property type="entry name" value="MYB-LIKE DNA-BINDING PROTEIN"/>
    <property type="match status" value="1"/>
</dbReference>
<dbReference type="Proteomes" id="UP001515480">
    <property type="component" value="Unassembled WGS sequence"/>
</dbReference>
<dbReference type="AlphaFoldDB" id="A0AB34JA19"/>
<dbReference type="SUPFAM" id="SSF46689">
    <property type="entry name" value="Homeodomain-like"/>
    <property type="match status" value="1"/>
</dbReference>
<reference evidence="4 5" key="1">
    <citation type="journal article" date="2024" name="Science">
        <title>Giant polyketide synthase enzymes in the biosynthesis of giant marine polyether toxins.</title>
        <authorList>
            <person name="Fallon T.R."/>
            <person name="Shende V.V."/>
            <person name="Wierzbicki I.H."/>
            <person name="Pendleton A.L."/>
            <person name="Watervoot N.F."/>
            <person name="Auber R.P."/>
            <person name="Gonzalez D.J."/>
            <person name="Wisecaver J.H."/>
            <person name="Moore B.S."/>
        </authorList>
    </citation>
    <scope>NUCLEOTIDE SEQUENCE [LARGE SCALE GENOMIC DNA]</scope>
    <source>
        <strain evidence="4 5">12B1</strain>
    </source>
</reference>
<dbReference type="SMART" id="SM00717">
    <property type="entry name" value="SANT"/>
    <property type="match status" value="2"/>
</dbReference>
<keyword evidence="5" id="KW-1185">Reference proteome</keyword>
<feature type="domain" description="HTH myb-type" evidence="3">
    <location>
        <begin position="217"/>
        <end position="271"/>
    </location>
</feature>
<feature type="region of interest" description="Disordered" evidence="1">
    <location>
        <begin position="267"/>
        <end position="314"/>
    </location>
</feature>
<proteinExistence type="predicted"/>
<dbReference type="GO" id="GO:0000981">
    <property type="term" value="F:DNA-binding transcription factor activity, RNA polymerase II-specific"/>
    <property type="evidence" value="ECO:0007669"/>
    <property type="project" value="TreeGrafter"/>
</dbReference>
<feature type="domain" description="HTH myb-type" evidence="3">
    <location>
        <begin position="312"/>
        <end position="361"/>
    </location>
</feature>
<dbReference type="PROSITE" id="PS50090">
    <property type="entry name" value="MYB_LIKE"/>
    <property type="match status" value="2"/>
</dbReference>
<evidence type="ECO:0000259" key="2">
    <source>
        <dbReference type="PROSITE" id="PS50090"/>
    </source>
</evidence>
<dbReference type="InterPro" id="IPR050560">
    <property type="entry name" value="MYB_TF"/>
</dbReference>
<feature type="region of interest" description="Disordered" evidence="1">
    <location>
        <begin position="28"/>
        <end position="55"/>
    </location>
</feature>
<dbReference type="Pfam" id="PF00249">
    <property type="entry name" value="Myb_DNA-binding"/>
    <property type="match status" value="2"/>
</dbReference>
<dbReference type="InterPro" id="IPR017930">
    <property type="entry name" value="Myb_dom"/>
</dbReference>
<dbReference type="InterPro" id="IPR009057">
    <property type="entry name" value="Homeodomain-like_sf"/>
</dbReference>
<feature type="domain" description="Myb-like" evidence="2">
    <location>
        <begin position="217"/>
        <end position="267"/>
    </location>
</feature>
<dbReference type="PROSITE" id="PS51294">
    <property type="entry name" value="HTH_MYB"/>
    <property type="match status" value="2"/>
</dbReference>
<evidence type="ECO:0000259" key="3">
    <source>
        <dbReference type="PROSITE" id="PS51294"/>
    </source>
</evidence>
<organism evidence="4 5">
    <name type="scientific">Prymnesium parvum</name>
    <name type="common">Toxic golden alga</name>
    <dbReference type="NCBI Taxonomy" id="97485"/>
    <lineage>
        <taxon>Eukaryota</taxon>
        <taxon>Haptista</taxon>
        <taxon>Haptophyta</taxon>
        <taxon>Prymnesiophyceae</taxon>
        <taxon>Prymnesiales</taxon>
        <taxon>Prymnesiaceae</taxon>
        <taxon>Prymnesium</taxon>
    </lineage>
</organism>
<sequence length="397" mass="43130">MKFHTAPMRLKRGPNDLLDLQAELDLLPPSAEASRQSADFGSWPKMSKRRTNTQRDGQLSLWELSEALATPNVAPLPADGASSDLLPFDHFALEALDALVKKELANAFPPPPATQFSAESFADAVFNTPPLDGVPRPTEEEAFFAMCLSPQEISSSMNELDHEEILAMLSNDSTGQHVVDASDLPQPTGSALEGSEEASPGGTPPSKVEVTRAHLERNGTERKEWTAAEDDIIVAGVKVHGCRWRRIAAQLPGRSDDAVRNRWNRLKADKGGEKAEKEATRAGSPEVGTPTPPPIGRERKASGGSEGAKPERVSWTRAEDATILQSVAELGHKWNKLAERLPGRTDHAIRNRFHRLQTMLADNPTCLPALVQHGGVEAQLHGRAMDDRPFGTLVTVS</sequence>
<dbReference type="GO" id="GO:0005634">
    <property type="term" value="C:nucleus"/>
    <property type="evidence" value="ECO:0007669"/>
    <property type="project" value="TreeGrafter"/>
</dbReference>
<name>A0AB34JA19_PRYPA</name>
<feature type="compositionally biased region" description="Basic and acidic residues" evidence="1">
    <location>
        <begin position="267"/>
        <end position="280"/>
    </location>
</feature>
<evidence type="ECO:0000313" key="5">
    <source>
        <dbReference type="Proteomes" id="UP001515480"/>
    </source>
</evidence>
<feature type="domain" description="Myb-like" evidence="2">
    <location>
        <begin position="307"/>
        <end position="357"/>
    </location>
</feature>
<comment type="caution">
    <text evidence="4">The sequence shown here is derived from an EMBL/GenBank/DDBJ whole genome shotgun (WGS) entry which is preliminary data.</text>
</comment>
<gene>
    <name evidence="4" type="ORF">AB1Y20_002220</name>
</gene>
<feature type="region of interest" description="Disordered" evidence="1">
    <location>
        <begin position="181"/>
        <end position="208"/>
    </location>
</feature>